<feature type="domain" description="Radical SAM core" evidence="19">
    <location>
        <begin position="97"/>
        <end position="341"/>
    </location>
</feature>
<organism evidence="21 22">
    <name type="scientific">Psychrobacter pacificensis</name>
    <dbReference type="NCBI Taxonomy" id="112002"/>
    <lineage>
        <taxon>Bacteria</taxon>
        <taxon>Pseudomonadati</taxon>
        <taxon>Pseudomonadota</taxon>
        <taxon>Gammaproteobacteria</taxon>
        <taxon>Moraxellales</taxon>
        <taxon>Moraxellaceae</taxon>
        <taxon>Psychrobacter</taxon>
    </lineage>
</organism>
<evidence type="ECO:0000259" key="19">
    <source>
        <dbReference type="PROSITE" id="PS51918"/>
    </source>
</evidence>
<dbReference type="InterPro" id="IPR004558">
    <property type="entry name" value="Coprogen_oxidase_HemN"/>
</dbReference>
<comment type="similarity">
    <text evidence="4">Belongs to the anaerobic coproporphyrinogen-III oxidase family.</text>
</comment>
<feature type="region of interest" description="Disordered" evidence="18">
    <location>
        <begin position="1"/>
        <end position="39"/>
    </location>
</feature>
<dbReference type="GO" id="GO:0004109">
    <property type="term" value="F:coproporphyrinogen oxidase activity"/>
    <property type="evidence" value="ECO:0007669"/>
    <property type="project" value="InterPro"/>
</dbReference>
<name>A0A1G6YCL6_9GAMM</name>
<evidence type="ECO:0000256" key="9">
    <source>
        <dbReference type="ARBA" id="ARBA00022490"/>
    </source>
</evidence>
<keyword evidence="10" id="KW-0949">S-adenosyl-L-methionine</keyword>
<comment type="subcellular location">
    <subcellularLocation>
        <location evidence="2">Cytoplasm</location>
    </subcellularLocation>
</comment>
<keyword evidence="9" id="KW-0963">Cytoplasm</keyword>
<dbReference type="AlphaFoldDB" id="A0A1G6YCL6"/>
<proteinExistence type="inferred from homology"/>
<evidence type="ECO:0000313" key="22">
    <source>
        <dbReference type="Proteomes" id="UP000198501"/>
    </source>
</evidence>
<dbReference type="GO" id="GO:0046872">
    <property type="term" value="F:metal ion binding"/>
    <property type="evidence" value="ECO:0007669"/>
    <property type="project" value="UniProtKB-KW"/>
</dbReference>
<reference evidence="21 22" key="2">
    <citation type="submission" date="2016-10" db="EMBL/GenBank/DDBJ databases">
        <authorList>
            <person name="de Groot N.N."/>
        </authorList>
    </citation>
    <scope>NUCLEOTIDE SEQUENCE [LARGE SCALE GENOMIC DNA]</scope>
    <source>
        <strain evidence="21 22">DSM 23406</strain>
    </source>
</reference>
<dbReference type="GO" id="GO:0051539">
    <property type="term" value="F:4 iron, 4 sulfur cluster binding"/>
    <property type="evidence" value="ECO:0007669"/>
    <property type="project" value="UniProtKB-KW"/>
</dbReference>
<evidence type="ECO:0000256" key="7">
    <source>
        <dbReference type="ARBA" id="ARBA00020156"/>
    </source>
</evidence>
<dbReference type="Proteomes" id="UP000198501">
    <property type="component" value="Unassembled WGS sequence"/>
</dbReference>
<evidence type="ECO:0000256" key="16">
    <source>
        <dbReference type="ARBA" id="ARBA00030263"/>
    </source>
</evidence>
<dbReference type="InterPro" id="IPR058240">
    <property type="entry name" value="rSAM_sf"/>
</dbReference>
<dbReference type="GO" id="GO:0051989">
    <property type="term" value="F:coproporphyrinogen dehydrogenase activity"/>
    <property type="evidence" value="ECO:0007669"/>
    <property type="project" value="UniProtKB-EC"/>
</dbReference>
<evidence type="ECO:0000256" key="3">
    <source>
        <dbReference type="ARBA" id="ARBA00004785"/>
    </source>
</evidence>
<dbReference type="UniPathway" id="UPA00251">
    <property type="reaction ID" value="UER00323"/>
</dbReference>
<reference evidence="23" key="3">
    <citation type="journal article" date="2019" name="Int. J. Syst. Evol. Microbiol.">
        <title>The Global Catalogue of Microorganisms (GCM) 10K type strain sequencing project: providing services to taxonomists for standard genome sequencing and annotation.</title>
        <authorList>
            <consortium name="The Broad Institute Genomics Platform"/>
            <consortium name="The Broad Institute Genome Sequencing Center for Infectious Disease"/>
            <person name="Wu L."/>
            <person name="Ma J."/>
        </authorList>
    </citation>
    <scope>NUCLEOTIDE SEQUENCE [LARGE SCALE GENOMIC DNA]</scope>
    <source>
        <strain evidence="23">NBRC 103191</strain>
    </source>
</reference>
<keyword evidence="13" id="KW-0408">Iron</keyword>
<evidence type="ECO:0000256" key="4">
    <source>
        <dbReference type="ARBA" id="ARBA00005493"/>
    </source>
</evidence>
<keyword evidence="11" id="KW-0479">Metal-binding</keyword>
<comment type="cofactor">
    <cofactor evidence="1">
        <name>[4Fe-4S] cluster</name>
        <dbReference type="ChEBI" id="CHEBI:49883"/>
    </cofactor>
</comment>
<evidence type="ECO:0000256" key="15">
    <source>
        <dbReference type="ARBA" id="ARBA00023244"/>
    </source>
</evidence>
<evidence type="ECO:0000256" key="6">
    <source>
        <dbReference type="ARBA" id="ARBA00011912"/>
    </source>
</evidence>
<dbReference type="CDD" id="cd01335">
    <property type="entry name" value="Radical_SAM"/>
    <property type="match status" value="1"/>
</dbReference>
<dbReference type="EC" id="1.3.98.3" evidence="6"/>
<dbReference type="Gene3D" id="1.10.10.920">
    <property type="match status" value="1"/>
</dbReference>
<dbReference type="InterPro" id="IPR010723">
    <property type="entry name" value="HemN_C"/>
</dbReference>
<dbReference type="SMART" id="SM00729">
    <property type="entry name" value="Elp3"/>
    <property type="match status" value="1"/>
</dbReference>
<dbReference type="NCBIfam" id="TIGR00538">
    <property type="entry name" value="hemN"/>
    <property type="match status" value="1"/>
</dbReference>
<dbReference type="SFLD" id="SFLDG01065">
    <property type="entry name" value="anaerobic_coproporphyrinogen-I"/>
    <property type="match status" value="1"/>
</dbReference>
<evidence type="ECO:0000256" key="11">
    <source>
        <dbReference type="ARBA" id="ARBA00022723"/>
    </source>
</evidence>
<comment type="subunit">
    <text evidence="5">Monomer.</text>
</comment>
<dbReference type="Gene3D" id="3.30.750.200">
    <property type="match status" value="1"/>
</dbReference>
<evidence type="ECO:0000256" key="2">
    <source>
        <dbReference type="ARBA" id="ARBA00004496"/>
    </source>
</evidence>
<comment type="catalytic activity">
    <reaction evidence="17">
        <text>coproporphyrinogen III + 2 S-adenosyl-L-methionine = protoporphyrinogen IX + 2 5'-deoxyadenosine + 2 L-methionine + 2 CO2</text>
        <dbReference type="Rhea" id="RHEA:15425"/>
        <dbReference type="ChEBI" id="CHEBI:16526"/>
        <dbReference type="ChEBI" id="CHEBI:17319"/>
        <dbReference type="ChEBI" id="CHEBI:57307"/>
        <dbReference type="ChEBI" id="CHEBI:57309"/>
        <dbReference type="ChEBI" id="CHEBI:57844"/>
        <dbReference type="ChEBI" id="CHEBI:59789"/>
        <dbReference type="EC" id="1.3.98.3"/>
    </reaction>
</comment>
<reference evidence="20" key="4">
    <citation type="submission" date="2023-01" db="EMBL/GenBank/DDBJ databases">
        <title>Draft genome sequence of Psychrobacter pacificensis strain NBRC 103191.</title>
        <authorList>
            <person name="Sun Q."/>
            <person name="Mori K."/>
        </authorList>
    </citation>
    <scope>NUCLEOTIDE SEQUENCE</scope>
    <source>
        <strain evidence="20">NBRC 103191</strain>
    </source>
</reference>
<evidence type="ECO:0000313" key="23">
    <source>
        <dbReference type="Proteomes" id="UP001156645"/>
    </source>
</evidence>
<accession>A0A1G6YCL6</accession>
<feature type="compositionally biased region" description="Polar residues" evidence="18">
    <location>
        <begin position="1"/>
        <end position="12"/>
    </location>
</feature>
<comment type="pathway">
    <text evidence="3">Porphyrin-containing compound metabolism; protoporphyrin-IX biosynthesis; protoporphyrinogen-IX from coproporphyrinogen-III (AdoMet route): step 1/1.</text>
</comment>
<evidence type="ECO:0000313" key="20">
    <source>
        <dbReference type="EMBL" id="GLR27985.1"/>
    </source>
</evidence>
<evidence type="ECO:0000256" key="12">
    <source>
        <dbReference type="ARBA" id="ARBA00023002"/>
    </source>
</evidence>
<dbReference type="EMBL" id="FNAL01000011">
    <property type="protein sequence ID" value="SDD88080.1"/>
    <property type="molecule type" value="Genomic_DNA"/>
</dbReference>
<dbReference type="Pfam" id="PF06969">
    <property type="entry name" value="HemN_C"/>
    <property type="match status" value="1"/>
</dbReference>
<sequence>MTDYSVQTNPQPYNDAEAPPSTTRPVMQPDNPYASTRGSITNKQLPAFDEAIINKYNRSGPRYTSYPTALEFTPIPENIGVNGFEAVSLETKILQNRESRAPLSLYFHIPFCRHLCYYCACNKIITKKNSDSGDYLQYLMAEIALKRRLLSVSEGSDKPLVKQLHLGGGTPTFLRDEEMVKLWEFLQTQFEFLSDDEGDYSIEIDPRELSENTLKILRNLGFNRISLGVQDLDETVQIAVNRVHSAELIENVLTEARGLGFHSINIDLIYGLPHQTPDTLDKTVQRIIEMSPDRLSVFNYAHLPERFKAQRQIKDEKLPSPAAKLAMLGNTVNTLTEAGYQYIGIDHFAKPDDELAIAQREGKLHRNFQGYTIMGDCDLLGFGVSSISQIANSNTRYILQNDTNLQNYQAKIDMAKINPMVMPAVKYIKTSIKDRLREYVIMNLLCHDYLDFKDVNQKFGIDAITYFIDEIQQLGEMQADRLIDMDAAGIRVLPRGRLLGRNVAMVFDEYLEKKHKNRFSKVI</sequence>
<evidence type="ECO:0000256" key="1">
    <source>
        <dbReference type="ARBA" id="ARBA00001966"/>
    </source>
</evidence>
<keyword evidence="23" id="KW-1185">Reference proteome</keyword>
<dbReference type="Pfam" id="PF04055">
    <property type="entry name" value="Radical_SAM"/>
    <property type="match status" value="1"/>
</dbReference>
<evidence type="ECO:0000256" key="17">
    <source>
        <dbReference type="ARBA" id="ARBA00048321"/>
    </source>
</evidence>
<keyword evidence="12" id="KW-0560">Oxidoreductase</keyword>
<evidence type="ECO:0000256" key="14">
    <source>
        <dbReference type="ARBA" id="ARBA00023014"/>
    </source>
</evidence>
<dbReference type="Proteomes" id="UP001156645">
    <property type="component" value="Unassembled WGS sequence"/>
</dbReference>
<dbReference type="SUPFAM" id="SSF102114">
    <property type="entry name" value="Radical SAM enzymes"/>
    <property type="match status" value="1"/>
</dbReference>
<evidence type="ECO:0000256" key="13">
    <source>
        <dbReference type="ARBA" id="ARBA00023004"/>
    </source>
</evidence>
<dbReference type="PROSITE" id="PS51918">
    <property type="entry name" value="RADICAL_SAM"/>
    <property type="match status" value="1"/>
</dbReference>
<dbReference type="GO" id="GO:0006782">
    <property type="term" value="P:protoporphyrinogen IX biosynthetic process"/>
    <property type="evidence" value="ECO:0007669"/>
    <property type="project" value="UniProtKB-UniPathway"/>
</dbReference>
<evidence type="ECO:0000256" key="5">
    <source>
        <dbReference type="ARBA" id="ARBA00011245"/>
    </source>
</evidence>
<evidence type="ECO:0000313" key="21">
    <source>
        <dbReference type="EMBL" id="SDD88080.1"/>
    </source>
</evidence>
<evidence type="ECO:0000256" key="8">
    <source>
        <dbReference type="ARBA" id="ARBA00022485"/>
    </source>
</evidence>
<dbReference type="InterPro" id="IPR007197">
    <property type="entry name" value="rSAM"/>
</dbReference>
<protein>
    <recommendedName>
        <fullName evidence="7">Oxygen-independent coproporphyrinogen III oxidase</fullName>
        <ecNumber evidence="6">1.3.98.3</ecNumber>
    </recommendedName>
    <alternativeName>
        <fullName evidence="16">Coproporphyrinogen III dehydrogenase</fullName>
    </alternativeName>
</protein>
<keyword evidence="14" id="KW-0411">Iron-sulfur</keyword>
<dbReference type="GO" id="GO:0005737">
    <property type="term" value="C:cytoplasm"/>
    <property type="evidence" value="ECO:0007669"/>
    <property type="project" value="UniProtKB-SubCell"/>
</dbReference>
<reference evidence="20" key="1">
    <citation type="journal article" date="2014" name="Int. J. Syst. Evol. Microbiol.">
        <title>Complete genome of a new Firmicutes species belonging to the dominant human colonic microbiota ('Ruminococcus bicirculans') reveals two chromosomes and a selective capacity to utilize plant glucans.</title>
        <authorList>
            <consortium name="NISC Comparative Sequencing Program"/>
            <person name="Wegmann U."/>
            <person name="Louis P."/>
            <person name="Goesmann A."/>
            <person name="Henrissat B."/>
            <person name="Duncan S.H."/>
            <person name="Flint H.J."/>
        </authorList>
    </citation>
    <scope>NUCLEOTIDE SEQUENCE</scope>
    <source>
        <strain evidence="20">NBRC 103191</strain>
    </source>
</reference>
<dbReference type="EMBL" id="BSOK01000006">
    <property type="protein sequence ID" value="GLR27985.1"/>
    <property type="molecule type" value="Genomic_DNA"/>
</dbReference>
<evidence type="ECO:0000256" key="18">
    <source>
        <dbReference type="SAM" id="MobiDB-lite"/>
    </source>
</evidence>
<dbReference type="PANTHER" id="PTHR13932">
    <property type="entry name" value="COPROPORPHYRINIGEN III OXIDASE"/>
    <property type="match status" value="1"/>
</dbReference>
<dbReference type="InterPro" id="IPR034505">
    <property type="entry name" value="Coproporphyrinogen-III_oxidase"/>
</dbReference>
<dbReference type="InterPro" id="IPR006638">
    <property type="entry name" value="Elp3/MiaA/NifB-like_rSAM"/>
</dbReference>
<dbReference type="SFLD" id="SFLDS00029">
    <property type="entry name" value="Radical_SAM"/>
    <property type="match status" value="1"/>
</dbReference>
<dbReference type="PANTHER" id="PTHR13932:SF6">
    <property type="entry name" value="OXYGEN-INDEPENDENT COPROPORPHYRINOGEN III OXIDASE"/>
    <property type="match status" value="1"/>
</dbReference>
<keyword evidence="15" id="KW-0627">Porphyrin biosynthesis</keyword>
<evidence type="ECO:0000256" key="10">
    <source>
        <dbReference type="ARBA" id="ARBA00022691"/>
    </source>
</evidence>
<keyword evidence="8" id="KW-0004">4Fe-4S</keyword>
<gene>
    <name evidence="20" type="primary">hemN</name>
    <name evidence="20" type="ORF">GCM10007915_02230</name>
    <name evidence="21" type="ORF">SAMN05660405_01652</name>
</gene>